<dbReference type="EMBL" id="CAJOBJ010352710">
    <property type="protein sequence ID" value="CAF5210425.1"/>
    <property type="molecule type" value="Genomic_DNA"/>
</dbReference>
<dbReference type="Proteomes" id="UP000681967">
    <property type="component" value="Unassembled WGS sequence"/>
</dbReference>
<feature type="non-terminal residue" evidence="3">
    <location>
        <position position="1"/>
    </location>
</feature>
<protein>
    <submittedName>
        <fullName evidence="3">Uncharacterized protein</fullName>
    </submittedName>
</protein>
<evidence type="ECO:0000313" key="3">
    <source>
        <dbReference type="EMBL" id="CAF5210425.1"/>
    </source>
</evidence>
<comment type="caution">
    <text evidence="3">The sequence shown here is derived from an EMBL/GenBank/DDBJ whole genome shotgun (WGS) entry which is preliminary data.</text>
</comment>
<dbReference type="PANTHER" id="PTHR47080">
    <property type="entry name" value="CHROMOSOME 16 OPEN READING FRAME 96"/>
    <property type="match status" value="1"/>
</dbReference>
<feature type="non-terminal residue" evidence="3">
    <location>
        <position position="140"/>
    </location>
</feature>
<name>A0A8S3J0E1_9BILA</name>
<dbReference type="PANTHER" id="PTHR47080:SF1">
    <property type="entry name" value="CHROMOSOME 16 OPEN READING FRAME 96"/>
    <property type="match status" value="1"/>
</dbReference>
<gene>
    <name evidence="2" type="ORF">BYL167_LOCUS69418</name>
    <name evidence="3" type="ORF">GIL414_LOCUS79600</name>
</gene>
<proteinExistence type="predicted"/>
<evidence type="ECO:0000313" key="2">
    <source>
        <dbReference type="EMBL" id="CAF5136551.1"/>
    </source>
</evidence>
<sequence>MADILSLEQLVHLSLGDPEAGAVNFNVLKTLLLQMLKAMNLYNYKPTMSDDDQRTLKEALSTTIATSSSSSPPLKQHVSFDKQEIVTSDNENETNKKAQRRMRDRSSDRLNSLEEKVFRFESQLSAFNQIPSNAEVIDRT</sequence>
<feature type="region of interest" description="Disordered" evidence="1">
    <location>
        <begin position="63"/>
        <end position="109"/>
    </location>
</feature>
<evidence type="ECO:0000313" key="4">
    <source>
        <dbReference type="Proteomes" id="UP000681720"/>
    </source>
</evidence>
<reference evidence="3" key="1">
    <citation type="submission" date="2021-02" db="EMBL/GenBank/DDBJ databases">
        <authorList>
            <person name="Nowell W R."/>
        </authorList>
    </citation>
    <scope>NUCLEOTIDE SEQUENCE</scope>
</reference>
<evidence type="ECO:0000256" key="1">
    <source>
        <dbReference type="SAM" id="MobiDB-lite"/>
    </source>
</evidence>
<dbReference type="EMBL" id="CAJOBH010250260">
    <property type="protein sequence ID" value="CAF5136551.1"/>
    <property type="molecule type" value="Genomic_DNA"/>
</dbReference>
<organism evidence="3 4">
    <name type="scientific">Rotaria magnacalcarata</name>
    <dbReference type="NCBI Taxonomy" id="392030"/>
    <lineage>
        <taxon>Eukaryota</taxon>
        <taxon>Metazoa</taxon>
        <taxon>Spiralia</taxon>
        <taxon>Gnathifera</taxon>
        <taxon>Rotifera</taxon>
        <taxon>Eurotatoria</taxon>
        <taxon>Bdelloidea</taxon>
        <taxon>Philodinida</taxon>
        <taxon>Philodinidae</taxon>
        <taxon>Rotaria</taxon>
    </lineage>
</organism>
<dbReference type="Proteomes" id="UP000681720">
    <property type="component" value="Unassembled WGS sequence"/>
</dbReference>
<accession>A0A8S3J0E1</accession>
<dbReference type="AlphaFoldDB" id="A0A8S3J0E1"/>